<accession>A0AAU8RS95</accession>
<dbReference type="Proteomes" id="UP000030786">
    <property type="component" value="Chromosome"/>
</dbReference>
<feature type="signal peptide" evidence="1">
    <location>
        <begin position="1"/>
        <end position="26"/>
    </location>
</feature>
<dbReference type="KEGG" id="cbat:M666_16620"/>
<evidence type="ECO:0000313" key="2">
    <source>
        <dbReference type="EMBL" id="AIZ43036.1"/>
    </source>
</evidence>
<sequence length="273" mass="31423">MNNPKFRTMKFKLVSIFFMIPLFIVAQNESDSIDAVIKEYKENYANTSEDFSIKLIDVDNDHDLDYIFSFGCGEGNCLRVHLNTNGTYKKVIDEFGVVSVDFIDSRNNKASKLTLNSVTNHCCGESPFGSHRDFSFVADEVVLENNYVSYNHEYYNDEDNYRLVLLPGYTLEEAYDVRITTDNYNVRFSADLNSHNASFTCDEQTNIIAKLYKGAVVSVLATYKGNDHEERTWLYVEISNEAINDDVCSSPISYDFEQQKLRGWISNKYVEKK</sequence>
<feature type="chain" id="PRO_5043650287" description="SH3b domain-containing protein" evidence="1">
    <location>
        <begin position="27"/>
        <end position="273"/>
    </location>
</feature>
<organism evidence="2 3">
    <name type="scientific">Cellulophaga baltica 18</name>
    <dbReference type="NCBI Taxonomy" id="1348584"/>
    <lineage>
        <taxon>Bacteria</taxon>
        <taxon>Pseudomonadati</taxon>
        <taxon>Bacteroidota</taxon>
        <taxon>Flavobacteriia</taxon>
        <taxon>Flavobacteriales</taxon>
        <taxon>Flavobacteriaceae</taxon>
        <taxon>Cellulophaga</taxon>
    </lineage>
</organism>
<keyword evidence="1" id="KW-0732">Signal</keyword>
<evidence type="ECO:0000313" key="3">
    <source>
        <dbReference type="Proteomes" id="UP000030786"/>
    </source>
</evidence>
<name>A0AAU8RS95_9FLAO</name>
<gene>
    <name evidence="2" type="ORF">M666_16620</name>
</gene>
<dbReference type="Gene3D" id="2.30.30.40">
    <property type="entry name" value="SH3 Domains"/>
    <property type="match status" value="1"/>
</dbReference>
<proteinExistence type="predicted"/>
<evidence type="ECO:0000256" key="1">
    <source>
        <dbReference type="SAM" id="SignalP"/>
    </source>
</evidence>
<protein>
    <recommendedName>
        <fullName evidence="4">SH3b domain-containing protein</fullName>
    </recommendedName>
</protein>
<dbReference type="EMBL" id="CP009976">
    <property type="protein sequence ID" value="AIZ43036.1"/>
    <property type="molecule type" value="Genomic_DNA"/>
</dbReference>
<reference evidence="2 3" key="1">
    <citation type="journal article" date="2014" name="Environ. Microbiol.">
        <title>Contrasting genomic patterns and infection strategies of two co-existing Bacteroidetes podovirus genera.</title>
        <authorList>
            <person name="Holmfeldt K."/>
            <person name="Howard-Varona C."/>
            <person name="Solonenko N."/>
            <person name="Sullivan M.B."/>
        </authorList>
    </citation>
    <scope>NUCLEOTIDE SEQUENCE [LARGE SCALE GENOMIC DNA]</scope>
    <source>
        <strain evidence="2 3">18</strain>
    </source>
</reference>
<dbReference type="AlphaFoldDB" id="A0AAU8RS95"/>
<evidence type="ECO:0008006" key="4">
    <source>
        <dbReference type="Google" id="ProtNLM"/>
    </source>
</evidence>